<feature type="transmembrane region" description="Helical" evidence="5">
    <location>
        <begin position="250"/>
        <end position="267"/>
    </location>
</feature>
<organism evidence="6 7">
    <name type="scientific">Piscinibacter koreensis</name>
    <dbReference type="NCBI Taxonomy" id="2742824"/>
    <lineage>
        <taxon>Bacteria</taxon>
        <taxon>Pseudomonadati</taxon>
        <taxon>Pseudomonadota</taxon>
        <taxon>Betaproteobacteria</taxon>
        <taxon>Burkholderiales</taxon>
        <taxon>Sphaerotilaceae</taxon>
        <taxon>Piscinibacter</taxon>
    </lineage>
</organism>
<protein>
    <recommendedName>
        <fullName evidence="5">Probable membrane transporter protein</fullName>
    </recommendedName>
</protein>
<dbReference type="Proteomes" id="UP000529637">
    <property type="component" value="Unassembled WGS sequence"/>
</dbReference>
<keyword evidence="5" id="KW-1003">Cell membrane</keyword>
<keyword evidence="3 5" id="KW-1133">Transmembrane helix</keyword>
<keyword evidence="4 5" id="KW-0472">Membrane</keyword>
<dbReference type="Pfam" id="PF01925">
    <property type="entry name" value="TauE"/>
    <property type="match status" value="1"/>
</dbReference>
<gene>
    <name evidence="6" type="ORF">HQN59_01415</name>
</gene>
<evidence type="ECO:0000313" key="7">
    <source>
        <dbReference type="Proteomes" id="UP000529637"/>
    </source>
</evidence>
<feature type="transmembrane region" description="Helical" evidence="5">
    <location>
        <begin position="184"/>
        <end position="203"/>
    </location>
</feature>
<comment type="caution">
    <text evidence="6">The sequence shown here is derived from an EMBL/GenBank/DDBJ whole genome shotgun (WGS) entry which is preliminary data.</text>
</comment>
<evidence type="ECO:0000256" key="4">
    <source>
        <dbReference type="ARBA" id="ARBA00023136"/>
    </source>
</evidence>
<evidence type="ECO:0000256" key="5">
    <source>
        <dbReference type="RuleBase" id="RU363041"/>
    </source>
</evidence>
<dbReference type="AlphaFoldDB" id="A0A7Y6NJM5"/>
<accession>A0A7Y6NJM5</accession>
<feature type="transmembrane region" description="Helical" evidence="5">
    <location>
        <begin position="215"/>
        <end position="238"/>
    </location>
</feature>
<keyword evidence="7" id="KW-1185">Reference proteome</keyword>
<dbReference type="PANTHER" id="PTHR43483">
    <property type="entry name" value="MEMBRANE TRANSPORTER PROTEIN HI_0806-RELATED"/>
    <property type="match status" value="1"/>
</dbReference>
<dbReference type="RefSeq" id="WP_176065336.1">
    <property type="nucleotide sequence ID" value="NZ_JABWMJ010000001.1"/>
</dbReference>
<dbReference type="PANTHER" id="PTHR43483:SF3">
    <property type="entry name" value="MEMBRANE TRANSPORTER PROTEIN HI_0806-RELATED"/>
    <property type="match status" value="1"/>
</dbReference>
<feature type="transmembrane region" description="Helical" evidence="5">
    <location>
        <begin position="6"/>
        <end position="37"/>
    </location>
</feature>
<feature type="transmembrane region" description="Helical" evidence="5">
    <location>
        <begin position="147"/>
        <end position="172"/>
    </location>
</feature>
<comment type="subcellular location">
    <subcellularLocation>
        <location evidence="5">Cell membrane</location>
        <topology evidence="5">Multi-pass membrane protein</topology>
    </subcellularLocation>
    <subcellularLocation>
        <location evidence="1">Membrane</location>
        <topology evidence="1">Multi-pass membrane protein</topology>
    </subcellularLocation>
</comment>
<comment type="similarity">
    <text evidence="5">Belongs to the 4-toluene sulfonate uptake permease (TSUP) (TC 2.A.102) family.</text>
</comment>
<feature type="transmembrane region" description="Helical" evidence="5">
    <location>
        <begin position="108"/>
        <end position="127"/>
    </location>
</feature>
<sequence length="270" mass="28102">MADWQLWAELLVLGCAVGFLAGLLGIGGGMVLVPFMTFLLGQRGFPADLLVKVAIATSLATICFTSLASVRAHHRRGAVDWSIVKPLAPGIVIGTLLGAQLARLMPGATLAIVFAGFVAFSAFQMFLDRKPKPSRTLPAWPGMLGAGSGIGVLSALVGAGGGFISVPFMTWCNVPIHRAVGTSAALGFPIAVSGTIGYIIAGWNLEGLPPGTLGFLYVPALLLIATTSVLLAPVGAAAAHRMNVRQLKRVFACLLFLLAGYMLYKGLTTR</sequence>
<reference evidence="6 7" key="1">
    <citation type="submission" date="2020-06" db="EMBL/GenBank/DDBJ databases">
        <title>Schlegella sp. ID0723 isolated from air conditioner.</title>
        <authorList>
            <person name="Kim D.Y."/>
            <person name="Kim D.-U."/>
        </authorList>
    </citation>
    <scope>NUCLEOTIDE SEQUENCE [LARGE SCALE GENOMIC DNA]</scope>
    <source>
        <strain evidence="6 7">ID0723</strain>
    </source>
</reference>
<dbReference type="InterPro" id="IPR002781">
    <property type="entry name" value="TM_pro_TauE-like"/>
</dbReference>
<keyword evidence="2 5" id="KW-0812">Transmembrane</keyword>
<feature type="transmembrane region" description="Helical" evidence="5">
    <location>
        <begin position="49"/>
        <end position="70"/>
    </location>
</feature>
<name>A0A7Y6NJM5_9BURK</name>
<evidence type="ECO:0000256" key="2">
    <source>
        <dbReference type="ARBA" id="ARBA00022692"/>
    </source>
</evidence>
<evidence type="ECO:0000256" key="3">
    <source>
        <dbReference type="ARBA" id="ARBA00022989"/>
    </source>
</evidence>
<proteinExistence type="inferred from homology"/>
<evidence type="ECO:0000313" key="6">
    <source>
        <dbReference type="EMBL" id="NUZ04411.1"/>
    </source>
</evidence>
<dbReference type="EMBL" id="JABWMJ010000001">
    <property type="protein sequence ID" value="NUZ04411.1"/>
    <property type="molecule type" value="Genomic_DNA"/>
</dbReference>
<dbReference type="GO" id="GO:0005886">
    <property type="term" value="C:plasma membrane"/>
    <property type="evidence" value="ECO:0007669"/>
    <property type="project" value="UniProtKB-SubCell"/>
</dbReference>
<evidence type="ECO:0000256" key="1">
    <source>
        <dbReference type="ARBA" id="ARBA00004141"/>
    </source>
</evidence>